<accession>A0A4P8IA23</accession>
<gene>
    <name evidence="1" type="ORF">AR1Y2_0904</name>
</gene>
<dbReference type="EMBL" id="CP040058">
    <property type="protein sequence ID" value="QCP34358.1"/>
    <property type="molecule type" value="Genomic_DNA"/>
</dbReference>
<evidence type="ECO:0000313" key="2">
    <source>
        <dbReference type="Proteomes" id="UP000298653"/>
    </source>
</evidence>
<dbReference type="KEGG" id="arf:AR1Y2_0904"/>
<dbReference type="AlphaFoldDB" id="A0A4P8IA23"/>
<evidence type="ECO:0000313" key="1">
    <source>
        <dbReference type="EMBL" id="QCP34358.1"/>
    </source>
</evidence>
<dbReference type="Proteomes" id="UP000298653">
    <property type="component" value="Chromosome"/>
</dbReference>
<name>A0A4P8IA23_9FIRM</name>
<reference evidence="1 2" key="1">
    <citation type="submission" date="2019-05" db="EMBL/GenBank/DDBJ databases">
        <title>Complete genome sequencing of Anaerostipes rhamnosivorans.</title>
        <authorList>
            <person name="Bui T.P.N."/>
            <person name="de Vos W.M."/>
        </authorList>
    </citation>
    <scope>NUCLEOTIDE SEQUENCE [LARGE SCALE GENOMIC DNA]</scope>
    <source>
        <strain evidence="1 2">1y2</strain>
    </source>
</reference>
<protein>
    <submittedName>
        <fullName evidence="1">Uncharacterized protein</fullName>
    </submittedName>
</protein>
<proteinExistence type="predicted"/>
<organism evidence="1 2">
    <name type="scientific">Anaerostipes rhamnosivorans</name>
    <dbReference type="NCBI Taxonomy" id="1229621"/>
    <lineage>
        <taxon>Bacteria</taxon>
        <taxon>Bacillati</taxon>
        <taxon>Bacillota</taxon>
        <taxon>Clostridia</taxon>
        <taxon>Lachnospirales</taxon>
        <taxon>Lachnospiraceae</taxon>
        <taxon>Anaerostipes</taxon>
    </lineage>
</organism>
<keyword evidence="2" id="KW-1185">Reference proteome</keyword>
<sequence>MGKKRTNIDFIRKTDYNEKEEWLKSVGLTVTRVVLKSSRQSFKFAYCVD</sequence>